<organism evidence="2 3">
    <name type="scientific">Cadophora malorum</name>
    <dbReference type="NCBI Taxonomy" id="108018"/>
    <lineage>
        <taxon>Eukaryota</taxon>
        <taxon>Fungi</taxon>
        <taxon>Dikarya</taxon>
        <taxon>Ascomycota</taxon>
        <taxon>Pezizomycotina</taxon>
        <taxon>Leotiomycetes</taxon>
        <taxon>Helotiales</taxon>
        <taxon>Ploettnerulaceae</taxon>
        <taxon>Cadophora</taxon>
    </lineage>
</organism>
<keyword evidence="3" id="KW-1185">Reference proteome</keyword>
<accession>A0A8H7WCG5</accession>
<dbReference type="AlphaFoldDB" id="A0A8H7WCG5"/>
<gene>
    <name evidence="2" type="ORF">IFR04_004557</name>
</gene>
<reference evidence="2" key="1">
    <citation type="submission" date="2021-02" db="EMBL/GenBank/DDBJ databases">
        <title>Genome sequence Cadophora malorum strain M34.</title>
        <authorList>
            <person name="Stefanovic E."/>
            <person name="Vu D."/>
            <person name="Scully C."/>
            <person name="Dijksterhuis J."/>
            <person name="Roader J."/>
            <person name="Houbraken J."/>
        </authorList>
    </citation>
    <scope>NUCLEOTIDE SEQUENCE</scope>
    <source>
        <strain evidence="2">M34</strain>
    </source>
</reference>
<dbReference type="OrthoDB" id="3523692at2759"/>
<name>A0A8H7WCG5_9HELO</name>
<dbReference type="Proteomes" id="UP000664132">
    <property type="component" value="Unassembled WGS sequence"/>
</dbReference>
<dbReference type="InterPro" id="IPR010730">
    <property type="entry name" value="HET"/>
</dbReference>
<dbReference type="Pfam" id="PF06985">
    <property type="entry name" value="HET"/>
    <property type="match status" value="1"/>
</dbReference>
<dbReference type="PANTHER" id="PTHR33112:SF16">
    <property type="entry name" value="HETEROKARYON INCOMPATIBILITY DOMAIN-CONTAINING PROTEIN"/>
    <property type="match status" value="1"/>
</dbReference>
<dbReference type="PANTHER" id="PTHR33112">
    <property type="entry name" value="DOMAIN PROTEIN, PUTATIVE-RELATED"/>
    <property type="match status" value="1"/>
</dbReference>
<sequence>MESSAPSRADEQESYQDAAIRKLCESTKAELRKSYTAVRDAYTISSPSESDRVPPMLIDILEKVFDPARLHRMASFGAERQYLKEVHEQHFKDKIGTTSNVEHLAVIKSRLDQRKELCGVCLRIAEQISSVLLLFNSGIDWKPYISEFWPPRPMPHDMTRELYIVGNRFIPPEDIQPGFMLPYNVIQHHRSASELVKSAKTCPLCELLRMACILDCFRERGEEKAFDHSREPLSEILGSINRGKGSALFDRINAQLTASDEPIFLMLWNESNSRQRYSTGGYILDYIRLFWKRPVKEVAPKERKTIFTRLQVFDIKDSASGASDIAPCVSSHEPLYNSGSAQAMELMSEWMHKCQANHPECMKTMSGSIMEKGDNHKLPTRLIDLGPPKSDAPPRLVKTKDYSKGQWVALSHCWGGPQNHPLKTTRANFEERLAGIPLSSMPKSFVDAVTVTKALGLQYIWIDSLCIIQDDEVDWLAESKHMGSVYEEAFVTIAASSAPDSSGGLFIPRPYGELEVPAVSIPFDHPKKGASEPLGKYNIGLEWRQEPFIQELDPMDTALSKRGWATQEWILSRRTIHFLDRGLVWVCKTTAEAESGYFVVGRGIPIQEYRNAWGQIVQEHSARLFTYQRDRLISLEGLTSRYRLFKPKDDWYAAGIWGSDMPLHLLWSPKMLAWDREGRPSWSWVSCPKEIWFRIRETATRHDCESFTPRCHVHGVDMKTSLLELVARKKEIEVPLLQDFDLEDGHRFIRGRANHHLGHYIRISSTGVDPSGWAVFDDAKRGDSVLKKEQDKRIFFVYLSDVTFSTIPQFEAYGLLVAKAPNGEGRYVRIGIAAISENQWIRDVPEETIEIE</sequence>
<feature type="domain" description="Heterokaryon incompatibility" evidence="1">
    <location>
        <begin position="407"/>
        <end position="568"/>
    </location>
</feature>
<evidence type="ECO:0000313" key="2">
    <source>
        <dbReference type="EMBL" id="KAG4422291.1"/>
    </source>
</evidence>
<protein>
    <recommendedName>
        <fullName evidence="1">Heterokaryon incompatibility domain-containing protein</fullName>
    </recommendedName>
</protein>
<proteinExistence type="predicted"/>
<evidence type="ECO:0000259" key="1">
    <source>
        <dbReference type="Pfam" id="PF06985"/>
    </source>
</evidence>
<dbReference type="EMBL" id="JAFJYH010000051">
    <property type="protein sequence ID" value="KAG4422291.1"/>
    <property type="molecule type" value="Genomic_DNA"/>
</dbReference>
<comment type="caution">
    <text evidence="2">The sequence shown here is derived from an EMBL/GenBank/DDBJ whole genome shotgun (WGS) entry which is preliminary data.</text>
</comment>
<evidence type="ECO:0000313" key="3">
    <source>
        <dbReference type="Proteomes" id="UP000664132"/>
    </source>
</evidence>